<sequence>MNQVRSKKSDFGFEHQNLREAQAIRPDSKGSESKVKFLKSIKSEGHVSI</sequence>
<name>A0A392P0X3_9FABA</name>
<evidence type="ECO:0000313" key="3">
    <source>
        <dbReference type="Proteomes" id="UP000265520"/>
    </source>
</evidence>
<reference evidence="2 3" key="1">
    <citation type="journal article" date="2018" name="Front. Plant Sci.">
        <title>Red Clover (Trifolium pratense) and Zigzag Clover (T. medium) - A Picture of Genomic Similarities and Differences.</title>
        <authorList>
            <person name="Dluhosova J."/>
            <person name="Istvanek J."/>
            <person name="Nedelnik J."/>
            <person name="Repkova J."/>
        </authorList>
    </citation>
    <scope>NUCLEOTIDE SEQUENCE [LARGE SCALE GENOMIC DNA]</scope>
    <source>
        <strain evidence="3">cv. 10/8</strain>
        <tissue evidence="2">Leaf</tissue>
    </source>
</reference>
<feature type="compositionally biased region" description="Basic and acidic residues" evidence="1">
    <location>
        <begin position="26"/>
        <end position="35"/>
    </location>
</feature>
<keyword evidence="3" id="KW-1185">Reference proteome</keyword>
<organism evidence="2 3">
    <name type="scientific">Trifolium medium</name>
    <dbReference type="NCBI Taxonomy" id="97028"/>
    <lineage>
        <taxon>Eukaryota</taxon>
        <taxon>Viridiplantae</taxon>
        <taxon>Streptophyta</taxon>
        <taxon>Embryophyta</taxon>
        <taxon>Tracheophyta</taxon>
        <taxon>Spermatophyta</taxon>
        <taxon>Magnoliopsida</taxon>
        <taxon>eudicotyledons</taxon>
        <taxon>Gunneridae</taxon>
        <taxon>Pentapetalae</taxon>
        <taxon>rosids</taxon>
        <taxon>fabids</taxon>
        <taxon>Fabales</taxon>
        <taxon>Fabaceae</taxon>
        <taxon>Papilionoideae</taxon>
        <taxon>50 kb inversion clade</taxon>
        <taxon>NPAAA clade</taxon>
        <taxon>Hologalegina</taxon>
        <taxon>IRL clade</taxon>
        <taxon>Trifolieae</taxon>
        <taxon>Trifolium</taxon>
    </lineage>
</organism>
<proteinExistence type="predicted"/>
<dbReference type="EMBL" id="LXQA010057715">
    <property type="protein sequence ID" value="MCI05160.1"/>
    <property type="molecule type" value="Genomic_DNA"/>
</dbReference>
<accession>A0A392P0X3</accession>
<comment type="caution">
    <text evidence="2">The sequence shown here is derived from an EMBL/GenBank/DDBJ whole genome shotgun (WGS) entry which is preliminary data.</text>
</comment>
<feature type="region of interest" description="Disordered" evidence="1">
    <location>
        <begin position="1"/>
        <end position="35"/>
    </location>
</feature>
<protein>
    <submittedName>
        <fullName evidence="2">Uncharacterized protein</fullName>
    </submittedName>
</protein>
<evidence type="ECO:0000256" key="1">
    <source>
        <dbReference type="SAM" id="MobiDB-lite"/>
    </source>
</evidence>
<feature type="compositionally biased region" description="Basic and acidic residues" evidence="1">
    <location>
        <begin position="7"/>
        <end position="18"/>
    </location>
</feature>
<dbReference type="AlphaFoldDB" id="A0A392P0X3"/>
<evidence type="ECO:0000313" key="2">
    <source>
        <dbReference type="EMBL" id="MCI05160.1"/>
    </source>
</evidence>
<dbReference type="Proteomes" id="UP000265520">
    <property type="component" value="Unassembled WGS sequence"/>
</dbReference>